<dbReference type="AlphaFoldDB" id="A0A9W9A667"/>
<evidence type="ECO:0000256" key="1">
    <source>
        <dbReference type="SAM" id="SignalP"/>
    </source>
</evidence>
<feature type="signal peptide" evidence="1">
    <location>
        <begin position="1"/>
        <end position="23"/>
    </location>
</feature>
<sequence>MPRLSSTIAVAVIALAAIGTVDGLSPRTSNDRIYSRHFARHHPAPRTNKHDVAVSGLETAGNAAVAGLELQGSSSSEPQRRSYEVNEIRTTVSVSPELHEGVVITPPD</sequence>
<organism evidence="2 3">
    <name type="scientific">Lentinula aciculospora</name>
    <dbReference type="NCBI Taxonomy" id="153920"/>
    <lineage>
        <taxon>Eukaryota</taxon>
        <taxon>Fungi</taxon>
        <taxon>Dikarya</taxon>
        <taxon>Basidiomycota</taxon>
        <taxon>Agaricomycotina</taxon>
        <taxon>Agaricomycetes</taxon>
        <taxon>Agaricomycetidae</taxon>
        <taxon>Agaricales</taxon>
        <taxon>Marasmiineae</taxon>
        <taxon>Omphalotaceae</taxon>
        <taxon>Lentinula</taxon>
    </lineage>
</organism>
<keyword evidence="1" id="KW-0732">Signal</keyword>
<dbReference type="OrthoDB" id="3017474at2759"/>
<evidence type="ECO:0000313" key="2">
    <source>
        <dbReference type="EMBL" id="KAJ4473753.1"/>
    </source>
</evidence>
<feature type="chain" id="PRO_5040834675" evidence="1">
    <location>
        <begin position="24"/>
        <end position="108"/>
    </location>
</feature>
<reference evidence="2" key="1">
    <citation type="submission" date="2022-08" db="EMBL/GenBank/DDBJ databases">
        <title>A Global Phylogenomic Analysis of the Shiitake Genus Lentinula.</title>
        <authorList>
            <consortium name="DOE Joint Genome Institute"/>
            <person name="Sierra-Patev S."/>
            <person name="Min B."/>
            <person name="Naranjo-Ortiz M."/>
            <person name="Looney B."/>
            <person name="Konkel Z."/>
            <person name="Slot J.C."/>
            <person name="Sakamoto Y."/>
            <person name="Steenwyk J.L."/>
            <person name="Rokas A."/>
            <person name="Carro J."/>
            <person name="Camarero S."/>
            <person name="Ferreira P."/>
            <person name="Molpeceres G."/>
            <person name="Ruiz-Duenas F.J."/>
            <person name="Serrano A."/>
            <person name="Henrissat B."/>
            <person name="Drula E."/>
            <person name="Hughes K.W."/>
            <person name="Mata J.L."/>
            <person name="Ishikawa N.K."/>
            <person name="Vargas-Isla R."/>
            <person name="Ushijima S."/>
            <person name="Smith C.A."/>
            <person name="Ahrendt S."/>
            <person name="Andreopoulos W."/>
            <person name="He G."/>
            <person name="Labutti K."/>
            <person name="Lipzen A."/>
            <person name="Ng V."/>
            <person name="Riley R."/>
            <person name="Sandor L."/>
            <person name="Barry K."/>
            <person name="Martinez A.T."/>
            <person name="Xiao Y."/>
            <person name="Gibbons J.G."/>
            <person name="Terashima K."/>
            <person name="Grigoriev I.V."/>
            <person name="Hibbett D.S."/>
        </authorList>
    </citation>
    <scope>NUCLEOTIDE SEQUENCE</scope>
    <source>
        <strain evidence="2">JLM2183</strain>
    </source>
</reference>
<accession>A0A9W9A667</accession>
<dbReference type="Proteomes" id="UP001150266">
    <property type="component" value="Unassembled WGS sequence"/>
</dbReference>
<comment type="caution">
    <text evidence="2">The sequence shown here is derived from an EMBL/GenBank/DDBJ whole genome shotgun (WGS) entry which is preliminary data.</text>
</comment>
<dbReference type="EMBL" id="JAOTPV010000017">
    <property type="protein sequence ID" value="KAJ4473753.1"/>
    <property type="molecule type" value="Genomic_DNA"/>
</dbReference>
<name>A0A9W9A667_9AGAR</name>
<proteinExistence type="predicted"/>
<evidence type="ECO:0000313" key="3">
    <source>
        <dbReference type="Proteomes" id="UP001150266"/>
    </source>
</evidence>
<gene>
    <name evidence="2" type="ORF">J3R30DRAFT_3511412</name>
</gene>
<protein>
    <submittedName>
        <fullName evidence="2">Uncharacterized protein</fullName>
    </submittedName>
</protein>
<keyword evidence="3" id="KW-1185">Reference proteome</keyword>
<feature type="non-terminal residue" evidence="2">
    <location>
        <position position="1"/>
    </location>
</feature>